<feature type="transmembrane region" description="Helical" evidence="1">
    <location>
        <begin position="36"/>
        <end position="56"/>
    </location>
</feature>
<keyword evidence="1" id="KW-0812">Transmembrane</keyword>
<proteinExistence type="predicted"/>
<keyword evidence="1" id="KW-0472">Membrane</keyword>
<protein>
    <submittedName>
        <fullName evidence="2">Putative membrane protein</fullName>
    </submittedName>
</protein>
<evidence type="ECO:0000256" key="1">
    <source>
        <dbReference type="SAM" id="Phobius"/>
    </source>
</evidence>
<gene>
    <name evidence="2" type="ORF">SEP1_125</name>
</gene>
<dbReference type="Proteomes" id="UP000226269">
    <property type="component" value="Segment"/>
</dbReference>
<name>W5R8P4_9CAUD</name>
<dbReference type="EMBL" id="KF021268">
    <property type="protein sequence ID" value="AGR48251.1"/>
    <property type="molecule type" value="Genomic_DNA"/>
</dbReference>
<sequence length="161" mass="19742">MKKIKELVFLLLLIVGFPFMFIYLVLYHHFENKQHIFATVIEYVQSVIYNFCYVIFNKKYKTHVDIDWIDFWYSKGYYLSKITKFNKKDVKELYNILYLDMKSCEKHKDKIVFTDYGNVYDNYYVFFKDNTFEMEMNESSKDSIKGVIDKHTINKIKDWKK</sequence>
<keyword evidence="1" id="KW-1133">Transmembrane helix</keyword>
<reference evidence="2 3" key="1">
    <citation type="journal article" date="2014" name="J. Gen. Virol.">
        <title>Isolation and characterization of a new Staphylococcus epidermidis broad-spectrum bacteriophage.</title>
        <authorList>
            <person name="Melo L.D."/>
            <person name="Sillankorva S."/>
            <person name="Ackermann H.W."/>
            <person name="Kropinski A.M."/>
            <person name="Azeredo J."/>
            <person name="Cerca N."/>
        </authorList>
    </citation>
    <scope>NUCLEOTIDE SEQUENCE [LARGE SCALE GENOMIC DNA]</scope>
</reference>
<keyword evidence="3" id="KW-1185">Reference proteome</keyword>
<feature type="transmembrane region" description="Helical" evidence="1">
    <location>
        <begin position="7"/>
        <end position="30"/>
    </location>
</feature>
<evidence type="ECO:0000313" key="3">
    <source>
        <dbReference type="Proteomes" id="UP000226269"/>
    </source>
</evidence>
<evidence type="ECO:0000313" key="2">
    <source>
        <dbReference type="EMBL" id="AGR48251.1"/>
    </source>
</evidence>
<accession>W5R8P4</accession>
<organism evidence="2 3">
    <name type="scientific">Staphylococcus phage phiIBB-SEP1</name>
    <dbReference type="NCBI Taxonomy" id="1340769"/>
    <lineage>
        <taxon>Viruses</taxon>
        <taxon>Duplodnaviria</taxon>
        <taxon>Heunggongvirae</taxon>
        <taxon>Uroviricota</taxon>
        <taxon>Caudoviricetes</taxon>
        <taxon>Herelleviridae</taxon>
        <taxon>Twortvirinae</taxon>
        <taxon>Sepunavirus</taxon>
        <taxon>Sepunavirus SEP1</taxon>
    </lineage>
</organism>